<evidence type="ECO:0000313" key="1">
    <source>
        <dbReference type="EMBL" id="ORA71399.1"/>
    </source>
</evidence>
<dbReference type="EMBL" id="MVHR01000026">
    <property type="protein sequence ID" value="ORA71399.1"/>
    <property type="molecule type" value="Genomic_DNA"/>
</dbReference>
<organism evidence="1 2">
    <name type="scientific">Mycobacterium heidelbergense</name>
    <dbReference type="NCBI Taxonomy" id="53376"/>
    <lineage>
        <taxon>Bacteria</taxon>
        <taxon>Bacillati</taxon>
        <taxon>Actinomycetota</taxon>
        <taxon>Actinomycetes</taxon>
        <taxon>Mycobacteriales</taxon>
        <taxon>Mycobacteriaceae</taxon>
        <taxon>Mycobacterium</taxon>
        <taxon>Mycobacterium simiae complex</taxon>
    </lineage>
</organism>
<protein>
    <submittedName>
        <fullName evidence="1">Uncharacterized protein</fullName>
    </submittedName>
</protein>
<dbReference type="Proteomes" id="UP000192566">
    <property type="component" value="Unassembled WGS sequence"/>
</dbReference>
<proteinExistence type="predicted"/>
<keyword evidence="2" id="KW-1185">Reference proteome</keyword>
<comment type="caution">
    <text evidence="1">The sequence shown here is derived from an EMBL/GenBank/DDBJ whole genome shotgun (WGS) entry which is preliminary data.</text>
</comment>
<dbReference type="RefSeq" id="WP_142272749.1">
    <property type="nucleotide sequence ID" value="NZ_AP022615.1"/>
</dbReference>
<dbReference type="STRING" id="53376.BST25_16865"/>
<name>A0A1X0DGV8_MYCHE</name>
<sequence length="117" mass="12422">MTLMLRQELCHPSYFSDRFPGPRYFGRRRPSPLGHGFLDVGAQVCVKAGTHLLGLTLVVLKSACQPAVVPLSGATAVLTVEVLASSWSGNPKELLIASRIGAGGLEVLPLVVVSTLR</sequence>
<evidence type="ECO:0000313" key="2">
    <source>
        <dbReference type="Proteomes" id="UP000192566"/>
    </source>
</evidence>
<reference evidence="1 2" key="1">
    <citation type="submission" date="2017-02" db="EMBL/GenBank/DDBJ databases">
        <title>The new phylogeny of genus Mycobacterium.</title>
        <authorList>
            <person name="Tortoli E."/>
            <person name="Trovato A."/>
            <person name="Cirillo D.M."/>
        </authorList>
    </citation>
    <scope>NUCLEOTIDE SEQUENCE [LARGE SCALE GENOMIC DNA]</scope>
    <source>
        <strain evidence="1 2">DSM 44471</strain>
    </source>
</reference>
<gene>
    <name evidence="1" type="ORF">BST25_16865</name>
</gene>
<dbReference type="OrthoDB" id="9910322at2"/>
<accession>A0A1X0DGV8</accession>
<dbReference type="AlphaFoldDB" id="A0A1X0DGV8"/>